<evidence type="ECO:0000259" key="3">
    <source>
        <dbReference type="Pfam" id="PF19288"/>
    </source>
</evidence>
<dbReference type="InterPro" id="IPR034405">
    <property type="entry name" value="F420"/>
</dbReference>
<gene>
    <name evidence="4" type="ORF">CBRE1094_LOCUS1336</name>
</gene>
<accession>A0A7S2BER7</accession>
<evidence type="ECO:0000313" key="4">
    <source>
        <dbReference type="EMBL" id="CAD9394956.1"/>
    </source>
</evidence>
<dbReference type="InterPro" id="IPR045567">
    <property type="entry name" value="CofH/MnqC-like_C"/>
</dbReference>
<proteinExistence type="predicted"/>
<comment type="cofactor">
    <cofactor evidence="1">
        <name>[4Fe-4S] cluster</name>
        <dbReference type="ChEBI" id="CHEBI:49883"/>
    </cofactor>
</comment>
<reference evidence="4" key="1">
    <citation type="submission" date="2021-01" db="EMBL/GenBank/DDBJ databases">
        <authorList>
            <person name="Corre E."/>
            <person name="Pelletier E."/>
            <person name="Niang G."/>
            <person name="Scheremetjew M."/>
            <person name="Finn R."/>
            <person name="Kale V."/>
            <person name="Holt S."/>
            <person name="Cochrane G."/>
            <person name="Meng A."/>
            <person name="Brown T."/>
            <person name="Cohen L."/>
        </authorList>
    </citation>
    <scope>NUCLEOTIDE SEQUENCE</scope>
    <source>
        <strain evidence="4">UTEX LB 985</strain>
    </source>
</reference>
<dbReference type="SUPFAM" id="SSF102114">
    <property type="entry name" value="Radical SAM enzymes"/>
    <property type="match status" value="1"/>
</dbReference>
<name>A0A7S2BER7_9EUKA</name>
<feature type="domain" description="CofH/MqnC-like C-terminal" evidence="3">
    <location>
        <begin position="81"/>
        <end position="170"/>
    </location>
</feature>
<dbReference type="GO" id="GO:0044689">
    <property type="term" value="F:7,8-didemethyl-8-hydroxy-5-deazariboflavin synthase activity"/>
    <property type="evidence" value="ECO:0007669"/>
    <property type="project" value="TreeGrafter"/>
</dbReference>
<dbReference type="Pfam" id="PF19288">
    <property type="entry name" value="CofH_C"/>
    <property type="match status" value="1"/>
</dbReference>
<keyword evidence="2" id="KW-0004">4Fe-4S</keyword>
<sequence>MPGTSAEILSDDVRSEICPDKLTSRGWLDVVHKAHAAGLPTTSTIMFGHTEGHAAIARHLKRLHVLQERSLSSGLPVAITEFVPLPFVHPEAPVYKRGMARRGPTLREALLMHAVGRLALPSIPSIQVSWTKMGARGAAMALRAGANDLGGTLMSESISRAAGAAHGQEMDAERMHTIVDGLPVDPDGAVRSAWQRSTLYDKVAEERTRAAAMAPPLKPVAVD</sequence>
<keyword evidence="2" id="KW-0408">Iron</keyword>
<dbReference type="InterPro" id="IPR058240">
    <property type="entry name" value="rSAM_sf"/>
</dbReference>
<dbReference type="AlphaFoldDB" id="A0A7S2BER7"/>
<dbReference type="GO" id="GO:0051539">
    <property type="term" value="F:4 iron, 4 sulfur cluster binding"/>
    <property type="evidence" value="ECO:0007669"/>
    <property type="project" value="UniProtKB-KW"/>
</dbReference>
<dbReference type="Gene3D" id="3.20.20.70">
    <property type="entry name" value="Aldolase class I"/>
    <property type="match status" value="1"/>
</dbReference>
<evidence type="ECO:0000256" key="2">
    <source>
        <dbReference type="ARBA" id="ARBA00022485"/>
    </source>
</evidence>
<protein>
    <recommendedName>
        <fullName evidence="3">CofH/MqnC-like C-terminal domain-containing protein</fullName>
    </recommendedName>
</protein>
<keyword evidence="2" id="KW-0411">Iron-sulfur</keyword>
<keyword evidence="2" id="KW-0479">Metal-binding</keyword>
<dbReference type="EMBL" id="HBGU01002560">
    <property type="protein sequence ID" value="CAD9394956.1"/>
    <property type="molecule type" value="Transcribed_RNA"/>
</dbReference>
<dbReference type="PANTHER" id="PTHR43076">
    <property type="entry name" value="FO SYNTHASE (COFH)"/>
    <property type="match status" value="1"/>
</dbReference>
<evidence type="ECO:0000256" key="1">
    <source>
        <dbReference type="ARBA" id="ARBA00001966"/>
    </source>
</evidence>
<dbReference type="PANTHER" id="PTHR43076:SF1">
    <property type="entry name" value="LIPOYL SYNTHASE 2"/>
    <property type="match status" value="1"/>
</dbReference>
<dbReference type="InterPro" id="IPR013785">
    <property type="entry name" value="Aldolase_TIM"/>
</dbReference>
<organism evidence="4">
    <name type="scientific">Haptolina brevifila</name>
    <dbReference type="NCBI Taxonomy" id="156173"/>
    <lineage>
        <taxon>Eukaryota</taxon>
        <taxon>Haptista</taxon>
        <taxon>Haptophyta</taxon>
        <taxon>Prymnesiophyceae</taxon>
        <taxon>Prymnesiales</taxon>
        <taxon>Prymnesiaceae</taxon>
        <taxon>Haptolina</taxon>
    </lineage>
</organism>